<keyword evidence="4" id="KW-0804">Transcription</keyword>
<evidence type="ECO:0000313" key="7">
    <source>
        <dbReference type="Proteomes" id="UP000241346"/>
    </source>
</evidence>
<accession>A0A2T3NL83</accession>
<dbReference type="PANTHER" id="PTHR30126:SF91">
    <property type="entry name" value="LYSR FAMILY TRANSCRIPTIONAL REGULATOR"/>
    <property type="match status" value="1"/>
</dbReference>
<comment type="caution">
    <text evidence="6">The sequence shown here is derived from an EMBL/GenBank/DDBJ whole genome shotgun (WGS) entry which is preliminary data.</text>
</comment>
<dbReference type="PANTHER" id="PTHR30126">
    <property type="entry name" value="HTH-TYPE TRANSCRIPTIONAL REGULATOR"/>
    <property type="match status" value="1"/>
</dbReference>
<dbReference type="GO" id="GO:0000976">
    <property type="term" value="F:transcription cis-regulatory region binding"/>
    <property type="evidence" value="ECO:0007669"/>
    <property type="project" value="TreeGrafter"/>
</dbReference>
<dbReference type="GO" id="GO:0003700">
    <property type="term" value="F:DNA-binding transcription factor activity"/>
    <property type="evidence" value="ECO:0007669"/>
    <property type="project" value="InterPro"/>
</dbReference>
<evidence type="ECO:0000256" key="2">
    <source>
        <dbReference type="ARBA" id="ARBA00023015"/>
    </source>
</evidence>
<dbReference type="Gene3D" id="3.40.190.290">
    <property type="match status" value="1"/>
</dbReference>
<keyword evidence="3" id="KW-0238">DNA-binding</keyword>
<organism evidence="6 7">
    <name type="scientific">Photobacterium rosenbergii</name>
    <dbReference type="NCBI Taxonomy" id="294936"/>
    <lineage>
        <taxon>Bacteria</taxon>
        <taxon>Pseudomonadati</taxon>
        <taxon>Pseudomonadota</taxon>
        <taxon>Gammaproteobacteria</taxon>
        <taxon>Vibrionales</taxon>
        <taxon>Vibrionaceae</taxon>
        <taxon>Photobacterium</taxon>
    </lineage>
</organism>
<comment type="similarity">
    <text evidence="1">Belongs to the LysR transcriptional regulatory family.</text>
</comment>
<dbReference type="EMBL" id="PYMB01000001">
    <property type="protein sequence ID" value="PSW16240.1"/>
    <property type="molecule type" value="Genomic_DNA"/>
</dbReference>
<dbReference type="InterPro" id="IPR036388">
    <property type="entry name" value="WH-like_DNA-bd_sf"/>
</dbReference>
<evidence type="ECO:0000256" key="3">
    <source>
        <dbReference type="ARBA" id="ARBA00023125"/>
    </source>
</evidence>
<dbReference type="InterPro" id="IPR005119">
    <property type="entry name" value="LysR_subst-bd"/>
</dbReference>
<protein>
    <submittedName>
        <fullName evidence="6">LysR family transcriptional regulator</fullName>
    </submittedName>
</protein>
<keyword evidence="2" id="KW-0805">Transcription regulation</keyword>
<name>A0A2T3NL83_9GAMM</name>
<sequence length="314" mass="35682">MICNRRWVLFRSLLVPRASFDQLNAFVSVAEQGSFSKAAIKLKKDRSTLHRQVSDLEIDWGITLFERNGKAPKLTEQGESLLRASKLIIYQMNALESATESLFLGDKTRISICHDSSIPSSAILQIDKECRSQHPMTVINWLSRPRQQALDLLVKGEVDFCITLNQGELHPERGVSFINLGYAEFNYYVHKNSPLANRQQLSMPELQLHRQYVLEDLEQSNFGQQTLISSQTSTVSDPKSLFRLLELEGFSLLPTSMVEESNEDFLSLDLDFALQTGRLGYVLLYPSSAVKKSWQQDIINAVGDWFRETCSILS</sequence>
<evidence type="ECO:0000256" key="4">
    <source>
        <dbReference type="ARBA" id="ARBA00023163"/>
    </source>
</evidence>
<dbReference type="Pfam" id="PF03466">
    <property type="entry name" value="LysR_substrate"/>
    <property type="match status" value="1"/>
</dbReference>
<evidence type="ECO:0000313" key="6">
    <source>
        <dbReference type="EMBL" id="PSW16240.1"/>
    </source>
</evidence>
<dbReference type="Proteomes" id="UP000241346">
    <property type="component" value="Unassembled WGS sequence"/>
</dbReference>
<dbReference type="PROSITE" id="PS50931">
    <property type="entry name" value="HTH_LYSR"/>
    <property type="match status" value="1"/>
</dbReference>
<feature type="domain" description="HTH lysR-type" evidence="5">
    <location>
        <begin position="20"/>
        <end position="75"/>
    </location>
</feature>
<dbReference type="InterPro" id="IPR036390">
    <property type="entry name" value="WH_DNA-bd_sf"/>
</dbReference>
<dbReference type="SUPFAM" id="SSF46785">
    <property type="entry name" value="Winged helix' DNA-binding domain"/>
    <property type="match status" value="1"/>
</dbReference>
<dbReference type="AlphaFoldDB" id="A0A2T3NL83"/>
<gene>
    <name evidence="6" type="ORF">C9J01_04355</name>
</gene>
<dbReference type="InterPro" id="IPR000847">
    <property type="entry name" value="LysR_HTH_N"/>
</dbReference>
<dbReference type="SUPFAM" id="SSF53850">
    <property type="entry name" value="Periplasmic binding protein-like II"/>
    <property type="match status" value="1"/>
</dbReference>
<reference evidence="6 7" key="1">
    <citation type="submission" date="2018-03" db="EMBL/GenBank/DDBJ databases">
        <title>Whole genome sequencing of Histamine producing bacteria.</title>
        <authorList>
            <person name="Butler K."/>
        </authorList>
    </citation>
    <scope>NUCLEOTIDE SEQUENCE [LARGE SCALE GENOMIC DNA]</scope>
    <source>
        <strain evidence="6 7">DSM 19138</strain>
    </source>
</reference>
<evidence type="ECO:0000256" key="1">
    <source>
        <dbReference type="ARBA" id="ARBA00009437"/>
    </source>
</evidence>
<evidence type="ECO:0000259" key="5">
    <source>
        <dbReference type="PROSITE" id="PS50931"/>
    </source>
</evidence>
<dbReference type="Pfam" id="PF00126">
    <property type="entry name" value="HTH_1"/>
    <property type="match status" value="1"/>
</dbReference>
<dbReference type="Gene3D" id="1.10.10.10">
    <property type="entry name" value="Winged helix-like DNA-binding domain superfamily/Winged helix DNA-binding domain"/>
    <property type="match status" value="1"/>
</dbReference>
<proteinExistence type="inferred from homology"/>